<keyword evidence="2" id="KW-1185">Reference proteome</keyword>
<dbReference type="EMBL" id="JAZHXI010000004">
    <property type="protein sequence ID" value="KAL2072726.1"/>
    <property type="molecule type" value="Genomic_DNA"/>
</dbReference>
<dbReference type="Pfam" id="PF00300">
    <property type="entry name" value="His_Phos_1"/>
    <property type="match status" value="1"/>
</dbReference>
<reference evidence="1 2" key="1">
    <citation type="journal article" date="2024" name="Commun. Biol.">
        <title>Comparative genomic analysis of thermophilic fungi reveals convergent evolutionary adaptations and gene losses.</title>
        <authorList>
            <person name="Steindorff A.S."/>
            <person name="Aguilar-Pontes M.V."/>
            <person name="Robinson A.J."/>
            <person name="Andreopoulos B."/>
            <person name="LaButti K."/>
            <person name="Kuo A."/>
            <person name="Mondo S."/>
            <person name="Riley R."/>
            <person name="Otillar R."/>
            <person name="Haridas S."/>
            <person name="Lipzen A."/>
            <person name="Grimwood J."/>
            <person name="Schmutz J."/>
            <person name="Clum A."/>
            <person name="Reid I.D."/>
            <person name="Moisan M.C."/>
            <person name="Butler G."/>
            <person name="Nguyen T.T.M."/>
            <person name="Dewar K."/>
            <person name="Conant G."/>
            <person name="Drula E."/>
            <person name="Henrissat B."/>
            <person name="Hansel C."/>
            <person name="Singer S."/>
            <person name="Hutchinson M.I."/>
            <person name="de Vries R.P."/>
            <person name="Natvig D.O."/>
            <person name="Powell A.J."/>
            <person name="Tsang A."/>
            <person name="Grigoriev I.V."/>
        </authorList>
    </citation>
    <scope>NUCLEOTIDE SEQUENCE [LARGE SCALE GENOMIC DNA]</scope>
    <source>
        <strain evidence="1 2">CBS 494.80</strain>
    </source>
</reference>
<dbReference type="Proteomes" id="UP001595075">
    <property type="component" value="Unassembled WGS sequence"/>
</dbReference>
<dbReference type="SUPFAM" id="SSF53254">
    <property type="entry name" value="Phosphoglycerate mutase-like"/>
    <property type="match status" value="1"/>
</dbReference>
<dbReference type="CDD" id="cd07067">
    <property type="entry name" value="HP_PGM_like"/>
    <property type="match status" value="1"/>
</dbReference>
<name>A0ABR4CTI0_9HELO</name>
<evidence type="ECO:0008006" key="3">
    <source>
        <dbReference type="Google" id="ProtNLM"/>
    </source>
</evidence>
<dbReference type="SMART" id="SM00855">
    <property type="entry name" value="PGAM"/>
    <property type="match status" value="1"/>
</dbReference>
<organism evidence="1 2">
    <name type="scientific">Oculimacula yallundae</name>
    <dbReference type="NCBI Taxonomy" id="86028"/>
    <lineage>
        <taxon>Eukaryota</taxon>
        <taxon>Fungi</taxon>
        <taxon>Dikarya</taxon>
        <taxon>Ascomycota</taxon>
        <taxon>Pezizomycotina</taxon>
        <taxon>Leotiomycetes</taxon>
        <taxon>Helotiales</taxon>
        <taxon>Ploettnerulaceae</taxon>
        <taxon>Oculimacula</taxon>
    </lineage>
</organism>
<dbReference type="Gene3D" id="3.40.50.1240">
    <property type="entry name" value="Phosphoglycerate mutase-like"/>
    <property type="match status" value="1"/>
</dbReference>
<dbReference type="PANTHER" id="PTHR48100:SF54">
    <property type="entry name" value="PHOSPHATASE SPAC5H10.03-RELATED"/>
    <property type="match status" value="1"/>
</dbReference>
<evidence type="ECO:0000313" key="1">
    <source>
        <dbReference type="EMBL" id="KAL2072726.1"/>
    </source>
</evidence>
<evidence type="ECO:0000313" key="2">
    <source>
        <dbReference type="Proteomes" id="UP001595075"/>
    </source>
</evidence>
<dbReference type="InterPro" id="IPR013078">
    <property type="entry name" value="His_Pase_superF_clade-1"/>
</dbReference>
<gene>
    <name evidence="1" type="ORF">VTL71DRAFT_12069</name>
</gene>
<proteinExistence type="predicted"/>
<sequence length="272" mass="29994">METMETPTTKPKVYIHLIRHAHAECNYDPTTATQAEKQACESILDPGLTPHGYDEALHLRHQFPYMKDLTYIFTSPLNRALLTTIKAFQPAMSAGIKPIVLPELREAGRGPTSTGYDRHGILNGVGPCAVHFNTDMLEEGWEVNTAGKGESVARAHKVRCMLEELADVLMSQDPDPKPRKLKLWKDFAVSPLKNGKDVHIAVVSHGDILRKIAGKPPDFDKGPFHNAEFRTYMFRGMNERGPLADGQKTSDLVQSEKSLVVKIPVDAGGGCG</sequence>
<dbReference type="InterPro" id="IPR050275">
    <property type="entry name" value="PGM_Phosphatase"/>
</dbReference>
<protein>
    <recommendedName>
        <fullName evidence="3">Phosphoglycerate mutase family protein</fullName>
    </recommendedName>
</protein>
<dbReference type="PANTHER" id="PTHR48100">
    <property type="entry name" value="BROAD-SPECIFICITY PHOSPHATASE YOR283W-RELATED"/>
    <property type="match status" value="1"/>
</dbReference>
<dbReference type="InterPro" id="IPR029033">
    <property type="entry name" value="His_PPase_superfam"/>
</dbReference>
<accession>A0ABR4CTI0</accession>
<comment type="caution">
    <text evidence="1">The sequence shown here is derived from an EMBL/GenBank/DDBJ whole genome shotgun (WGS) entry which is preliminary data.</text>
</comment>